<dbReference type="Proteomes" id="UP000823749">
    <property type="component" value="Chromosome 8"/>
</dbReference>
<keyword evidence="3" id="KW-1185">Reference proteome</keyword>
<feature type="signal peptide" evidence="1">
    <location>
        <begin position="1"/>
        <end position="21"/>
    </location>
</feature>
<dbReference type="InterPro" id="IPR038975">
    <property type="entry name" value="THNL"/>
</dbReference>
<gene>
    <name evidence="2" type="ORF">RHGRI_024926</name>
</gene>
<protein>
    <recommendedName>
        <fullName evidence="4">Thionin-like protein 2</fullName>
    </recommendedName>
</protein>
<dbReference type="PANTHER" id="PTHR36312:SF15">
    <property type="entry name" value="THIONIN-LIKE PROTEIN"/>
    <property type="match status" value="1"/>
</dbReference>
<dbReference type="AlphaFoldDB" id="A0AAV6JA73"/>
<organism evidence="2 3">
    <name type="scientific">Rhododendron griersonianum</name>
    <dbReference type="NCBI Taxonomy" id="479676"/>
    <lineage>
        <taxon>Eukaryota</taxon>
        <taxon>Viridiplantae</taxon>
        <taxon>Streptophyta</taxon>
        <taxon>Embryophyta</taxon>
        <taxon>Tracheophyta</taxon>
        <taxon>Spermatophyta</taxon>
        <taxon>Magnoliopsida</taxon>
        <taxon>eudicotyledons</taxon>
        <taxon>Gunneridae</taxon>
        <taxon>Pentapetalae</taxon>
        <taxon>asterids</taxon>
        <taxon>Ericales</taxon>
        <taxon>Ericaceae</taxon>
        <taxon>Ericoideae</taxon>
        <taxon>Rhodoreae</taxon>
        <taxon>Rhododendron</taxon>
    </lineage>
</organism>
<dbReference type="PANTHER" id="PTHR36312">
    <property type="entry name" value="THIONIN-LIKE PROTEIN 1"/>
    <property type="match status" value="1"/>
</dbReference>
<comment type="caution">
    <text evidence="2">The sequence shown here is derived from an EMBL/GenBank/DDBJ whole genome shotgun (WGS) entry which is preliminary data.</text>
</comment>
<proteinExistence type="predicted"/>
<evidence type="ECO:0008006" key="4">
    <source>
        <dbReference type="Google" id="ProtNLM"/>
    </source>
</evidence>
<reference evidence="2" key="1">
    <citation type="submission" date="2020-08" db="EMBL/GenBank/DDBJ databases">
        <title>Plant Genome Project.</title>
        <authorList>
            <person name="Zhang R.-G."/>
        </authorList>
    </citation>
    <scope>NUCLEOTIDE SEQUENCE</scope>
    <source>
        <strain evidence="2">WSP0</strain>
        <tissue evidence="2">Leaf</tissue>
    </source>
</reference>
<dbReference type="EMBL" id="JACTNZ010000008">
    <property type="protein sequence ID" value="KAG5537638.1"/>
    <property type="molecule type" value="Genomic_DNA"/>
</dbReference>
<name>A0AAV6JA73_9ERIC</name>
<evidence type="ECO:0000313" key="2">
    <source>
        <dbReference type="EMBL" id="KAG5537638.1"/>
    </source>
</evidence>
<feature type="chain" id="PRO_5043809287" description="Thionin-like protein 2" evidence="1">
    <location>
        <begin position="22"/>
        <end position="127"/>
    </location>
</feature>
<evidence type="ECO:0000256" key="1">
    <source>
        <dbReference type="SAM" id="SignalP"/>
    </source>
</evidence>
<sequence>MERGMLRAVVLVLVLICRISTEYYTVKGQPTTTFKECYVGCFVLCMIVPPHSPFDCSFQCLKDCLIPKIPQSTATGTHVDNNFNFCKLGCSASLCSKISTQQNPGGDKVESCVGSCSGQCTKTYLSP</sequence>
<accession>A0AAV6JA73</accession>
<keyword evidence="1" id="KW-0732">Signal</keyword>
<evidence type="ECO:0000313" key="3">
    <source>
        <dbReference type="Proteomes" id="UP000823749"/>
    </source>
</evidence>